<sequence>MEGLRPSSIWLGLASPFIGSSIVIDHIRGRGRQLFLTFNALIAPLDIVNFTGFLPIYDRRRDEEEERHAHPFTLLIHSSIHYRNQSPFQSLKLLSGSAPKASGLSTPFSPRIAAQAVCFSSGRKLYETPTPVIKEQQRTKSTDETEDEDAFHRSEKAHQASHVNLSARLSKEGATGKSSGFGEIWRLIKIARPEAKVLALAFILLLISSSITMSIPFSIGKILDIATKGGAKTEGAELEQKTDMLFGLSLTTFYTALVCILATGAAANYGRIIILRIVGERIVARLRSRLFRQTYIQNAEFFDANRVGDLISRLSSDTIIVGKSITQNLSDGLRAFVSGAAGFGLMAWVSLKLTGILALLFPPVALGAFFYGRAIRNLSRKIQKNVGTLTKIAEERLGNVRTSQAFAGEILEVHRYNTQVRKIFELGKRESIISATFFSSTGFMGNMTILSLLYVGGGMVSSGTISIGELTSFLMYTAYAGSSLFGLSSFYSELMKGVGAASRLFELQDRKPTISPTKGTKVVSARGPIRFENLSFSYPTRPAVSIFRNLDFEIPQGANVAIVGPSGGGKSTIASLILRFYTPTEGRILIDGKDIATMNVKSLRRRIGIVSQEPVLFSGTIAENIAYGRPHATRAEIMRAARRANCQFISDFPDGLDTPVGARGTQLSGGQKQRIAIARALVKEPDILILDEATSALDAESETLVNEALASLLRGSNTTISIAHRLSTIKRSDTIICLGSDGRVAEMGSYKELSSRPDGAFTKLMEWQMSGGERAQDDVDKLAIDAEHIKGPPTEKDEIEVELEEQSEGEGESEEDLEASKAQETVKRAVEEKKP</sequence>
<organism evidence="13 14">
    <name type="scientific">Fonsecaea monophora</name>
    <dbReference type="NCBI Taxonomy" id="254056"/>
    <lineage>
        <taxon>Eukaryota</taxon>
        <taxon>Fungi</taxon>
        <taxon>Dikarya</taxon>
        <taxon>Ascomycota</taxon>
        <taxon>Pezizomycotina</taxon>
        <taxon>Eurotiomycetes</taxon>
        <taxon>Chaetothyriomycetidae</taxon>
        <taxon>Chaetothyriales</taxon>
        <taxon>Herpotrichiellaceae</taxon>
        <taxon>Fonsecaea</taxon>
    </lineage>
</organism>
<evidence type="ECO:0000313" key="14">
    <source>
        <dbReference type="Proteomes" id="UP000077002"/>
    </source>
</evidence>
<dbReference type="InterPro" id="IPR017871">
    <property type="entry name" value="ABC_transporter-like_CS"/>
</dbReference>
<feature type="transmembrane region" description="Helical" evidence="10">
    <location>
        <begin position="431"/>
        <end position="453"/>
    </location>
</feature>
<feature type="compositionally biased region" description="Acidic residues" evidence="9">
    <location>
        <begin position="797"/>
        <end position="817"/>
    </location>
</feature>
<keyword evidence="14" id="KW-1185">Reference proteome</keyword>
<dbReference type="FunFam" id="1.20.1560.10:FF:000095">
    <property type="entry name" value="ABC multidrug transporter Mdr2"/>
    <property type="match status" value="1"/>
</dbReference>
<evidence type="ECO:0000256" key="1">
    <source>
        <dbReference type="ARBA" id="ARBA00004141"/>
    </source>
</evidence>
<reference evidence="13 14" key="1">
    <citation type="submission" date="2016-03" db="EMBL/GenBank/DDBJ databases">
        <title>Draft genome sequence of the Fonsecaea monophora CBS 269.37.</title>
        <authorList>
            <person name="Bombassaro A."/>
            <person name="Vinicius W.A."/>
            <person name="De Hoog S."/>
            <person name="Sun J."/>
            <person name="Souza E.M."/>
            <person name="Raittz R.T."/>
            <person name="Costa F."/>
            <person name="Leao A.C."/>
            <person name="Tadra-Sfeir M.Z."/>
            <person name="Baura V."/>
            <person name="Balsanelli E."/>
            <person name="Pedrosa F.O."/>
            <person name="Moreno L.F."/>
            <person name="Steffens M.B."/>
            <person name="Xi L."/>
            <person name="Bocca A.L."/>
            <person name="Felipe M.S."/>
            <person name="Teixeira M."/>
            <person name="Telles Filho F.Q."/>
            <person name="Azevedo C.M."/>
            <person name="Gomes R."/>
            <person name="Vicente V.A."/>
        </authorList>
    </citation>
    <scope>NUCLEOTIDE SEQUENCE [LARGE SCALE GENOMIC DNA]</scope>
    <source>
        <strain evidence="13 14">CBS 269.37</strain>
    </source>
</reference>
<dbReference type="GO" id="GO:0090374">
    <property type="term" value="P:oligopeptide export from mitochondrion"/>
    <property type="evidence" value="ECO:0007669"/>
    <property type="project" value="TreeGrafter"/>
</dbReference>
<evidence type="ECO:0000256" key="6">
    <source>
        <dbReference type="ARBA" id="ARBA00022989"/>
    </source>
</evidence>
<dbReference type="PANTHER" id="PTHR43394">
    <property type="entry name" value="ATP-DEPENDENT PERMEASE MDL1, MITOCHONDRIAL"/>
    <property type="match status" value="1"/>
</dbReference>
<dbReference type="AlphaFoldDB" id="A0A177F9A3"/>
<dbReference type="Pfam" id="PF00005">
    <property type="entry name" value="ABC_tran"/>
    <property type="match status" value="1"/>
</dbReference>
<dbReference type="SUPFAM" id="SSF52540">
    <property type="entry name" value="P-loop containing nucleoside triphosphate hydrolases"/>
    <property type="match status" value="1"/>
</dbReference>
<keyword evidence="7 10" id="KW-0472">Membrane</keyword>
<dbReference type="Pfam" id="PF00664">
    <property type="entry name" value="ABC_membrane"/>
    <property type="match status" value="1"/>
</dbReference>
<dbReference type="InterPro" id="IPR036640">
    <property type="entry name" value="ABC1_TM_sf"/>
</dbReference>
<dbReference type="InterPro" id="IPR003593">
    <property type="entry name" value="AAA+_ATPase"/>
</dbReference>
<dbReference type="FunFam" id="3.40.50.300:FF:000218">
    <property type="entry name" value="Multidrug ABC transporter ATP-binding protein"/>
    <property type="match status" value="1"/>
</dbReference>
<dbReference type="PROSITE" id="PS00211">
    <property type="entry name" value="ABC_TRANSPORTER_1"/>
    <property type="match status" value="1"/>
</dbReference>
<comment type="caution">
    <text evidence="13">The sequence shown here is derived from an EMBL/GenBank/DDBJ whole genome shotgun (WGS) entry which is preliminary data.</text>
</comment>
<dbReference type="CDD" id="cd03249">
    <property type="entry name" value="ABC_MTABC3_MDL1_MDL2"/>
    <property type="match status" value="1"/>
</dbReference>
<feature type="compositionally biased region" description="Basic and acidic residues" evidence="9">
    <location>
        <begin position="818"/>
        <end position="835"/>
    </location>
</feature>
<evidence type="ECO:0000259" key="12">
    <source>
        <dbReference type="PROSITE" id="PS50929"/>
    </source>
</evidence>
<feature type="domain" description="ABC transporter" evidence="11">
    <location>
        <begin position="529"/>
        <end position="766"/>
    </location>
</feature>
<evidence type="ECO:0000256" key="9">
    <source>
        <dbReference type="SAM" id="MobiDB-lite"/>
    </source>
</evidence>
<evidence type="ECO:0000256" key="10">
    <source>
        <dbReference type="SAM" id="Phobius"/>
    </source>
</evidence>
<dbReference type="InterPro" id="IPR011527">
    <property type="entry name" value="ABC1_TM_dom"/>
</dbReference>
<feature type="transmembrane region" description="Helical" evidence="10">
    <location>
        <begin position="36"/>
        <end position="57"/>
    </location>
</feature>
<feature type="transmembrane region" description="Helical" evidence="10">
    <location>
        <begin position="253"/>
        <end position="279"/>
    </location>
</feature>
<keyword evidence="6 10" id="KW-1133">Transmembrane helix</keyword>
<dbReference type="Gene3D" id="1.20.1560.10">
    <property type="entry name" value="ABC transporter type 1, transmembrane domain"/>
    <property type="match status" value="2"/>
</dbReference>
<dbReference type="GO" id="GO:0005524">
    <property type="term" value="F:ATP binding"/>
    <property type="evidence" value="ECO:0007669"/>
    <property type="project" value="UniProtKB-KW"/>
</dbReference>
<dbReference type="GO" id="GO:0015421">
    <property type="term" value="F:ABC-type oligopeptide transporter activity"/>
    <property type="evidence" value="ECO:0007669"/>
    <property type="project" value="TreeGrafter"/>
</dbReference>
<dbReference type="RefSeq" id="XP_022512328.1">
    <property type="nucleotide sequence ID" value="XM_022655436.1"/>
</dbReference>
<feature type="transmembrane region" description="Helical" evidence="10">
    <location>
        <begin position="333"/>
        <end position="350"/>
    </location>
</feature>
<evidence type="ECO:0000256" key="3">
    <source>
        <dbReference type="ARBA" id="ARBA00022692"/>
    </source>
</evidence>
<dbReference type="PROSITE" id="PS50893">
    <property type="entry name" value="ABC_TRANSPORTER_2"/>
    <property type="match status" value="1"/>
</dbReference>
<feature type="transmembrane region" description="Helical" evidence="10">
    <location>
        <begin position="197"/>
        <end position="219"/>
    </location>
</feature>
<comment type="subcellular location">
    <subcellularLocation>
        <location evidence="1">Membrane</location>
        <topology evidence="1">Multi-pass membrane protein</topology>
    </subcellularLocation>
</comment>
<dbReference type="OrthoDB" id="6500128at2759"/>
<feature type="region of interest" description="Disordered" evidence="9">
    <location>
        <begin position="134"/>
        <end position="157"/>
    </location>
</feature>
<evidence type="ECO:0000313" key="13">
    <source>
        <dbReference type="EMBL" id="OAG40376.1"/>
    </source>
</evidence>
<keyword evidence="3 10" id="KW-0812">Transmembrane</keyword>
<name>A0A177F9A3_9EURO</name>
<dbReference type="InterPro" id="IPR039421">
    <property type="entry name" value="Type_1_exporter"/>
</dbReference>
<dbReference type="InterPro" id="IPR003439">
    <property type="entry name" value="ABC_transporter-like_ATP-bd"/>
</dbReference>
<dbReference type="GO" id="GO:0016887">
    <property type="term" value="F:ATP hydrolysis activity"/>
    <property type="evidence" value="ECO:0007669"/>
    <property type="project" value="InterPro"/>
</dbReference>
<dbReference type="PANTHER" id="PTHR43394:SF1">
    <property type="entry name" value="ATP-BINDING CASSETTE SUB-FAMILY B MEMBER 10, MITOCHONDRIAL"/>
    <property type="match status" value="1"/>
</dbReference>
<dbReference type="PROSITE" id="PS50929">
    <property type="entry name" value="ABC_TM1F"/>
    <property type="match status" value="1"/>
</dbReference>
<dbReference type="SUPFAM" id="SSF90123">
    <property type="entry name" value="ABC transporter transmembrane region"/>
    <property type="match status" value="1"/>
</dbReference>
<feature type="transmembrane region" description="Helical" evidence="10">
    <location>
        <begin position="356"/>
        <end position="375"/>
    </location>
</feature>
<proteinExistence type="inferred from homology"/>
<dbReference type="GeneID" id="34600633"/>
<dbReference type="CDD" id="cd18573">
    <property type="entry name" value="ABC_6TM_ABCB10_like"/>
    <property type="match status" value="1"/>
</dbReference>
<gene>
    <name evidence="13" type="ORF">AYO21_05467</name>
</gene>
<evidence type="ECO:0000256" key="4">
    <source>
        <dbReference type="ARBA" id="ARBA00022741"/>
    </source>
</evidence>
<dbReference type="EMBL" id="LVKK01000034">
    <property type="protein sequence ID" value="OAG40376.1"/>
    <property type="molecule type" value="Genomic_DNA"/>
</dbReference>
<evidence type="ECO:0000256" key="8">
    <source>
        <dbReference type="ARBA" id="ARBA00049740"/>
    </source>
</evidence>
<protein>
    <recommendedName>
        <fullName evidence="8">ABC multidrug transporter MDR2</fullName>
    </recommendedName>
</protein>
<dbReference type="Proteomes" id="UP000077002">
    <property type="component" value="Unassembled WGS sequence"/>
</dbReference>
<dbReference type="GO" id="GO:0005743">
    <property type="term" value="C:mitochondrial inner membrane"/>
    <property type="evidence" value="ECO:0007669"/>
    <property type="project" value="TreeGrafter"/>
</dbReference>
<keyword evidence="4" id="KW-0547">Nucleotide-binding</keyword>
<comment type="similarity">
    <text evidence="2">Belongs to the ABC transporter superfamily. ABCB family. Mitochondrial peptide exporter (TC 3.A.1.212) subfamily.</text>
</comment>
<evidence type="ECO:0000259" key="11">
    <source>
        <dbReference type="PROSITE" id="PS50893"/>
    </source>
</evidence>
<evidence type="ECO:0000256" key="5">
    <source>
        <dbReference type="ARBA" id="ARBA00022840"/>
    </source>
</evidence>
<dbReference type="Gene3D" id="3.40.50.300">
    <property type="entry name" value="P-loop containing nucleotide triphosphate hydrolases"/>
    <property type="match status" value="1"/>
</dbReference>
<dbReference type="InterPro" id="IPR027417">
    <property type="entry name" value="P-loop_NTPase"/>
</dbReference>
<dbReference type="SMART" id="SM00382">
    <property type="entry name" value="AAA"/>
    <property type="match status" value="1"/>
</dbReference>
<feature type="region of interest" description="Disordered" evidence="9">
    <location>
        <begin position="788"/>
        <end position="835"/>
    </location>
</feature>
<accession>A0A177F9A3</accession>
<evidence type="ECO:0000256" key="2">
    <source>
        <dbReference type="ARBA" id="ARBA00005580"/>
    </source>
</evidence>
<feature type="domain" description="ABC transmembrane type-1" evidence="12">
    <location>
        <begin position="199"/>
        <end position="496"/>
    </location>
</feature>
<keyword evidence="5" id="KW-0067">ATP-binding</keyword>
<feature type="transmembrane region" description="Helical" evidence="10">
    <location>
        <begin position="7"/>
        <end position="24"/>
    </location>
</feature>
<evidence type="ECO:0000256" key="7">
    <source>
        <dbReference type="ARBA" id="ARBA00023136"/>
    </source>
</evidence>